<dbReference type="Proteomes" id="UP000199152">
    <property type="component" value="Unassembled WGS sequence"/>
</dbReference>
<gene>
    <name evidence="10" type="ORF">SAMN04488085_103149</name>
</gene>
<dbReference type="PANTHER" id="PTHR32309:SF13">
    <property type="entry name" value="FERRIC ENTEROBACTIN TRANSPORT PROTEIN FEPE"/>
    <property type="match status" value="1"/>
</dbReference>
<reference evidence="10 11" key="1">
    <citation type="submission" date="2016-10" db="EMBL/GenBank/DDBJ databases">
        <authorList>
            <person name="de Groot N.N."/>
        </authorList>
    </citation>
    <scope>NUCLEOTIDE SEQUENCE [LARGE SCALE GENOMIC DNA]</scope>
    <source>
        <strain evidence="10 11">DSM 45317</strain>
    </source>
</reference>
<dbReference type="InterPro" id="IPR050445">
    <property type="entry name" value="Bact_polysacc_biosynth/exp"/>
</dbReference>
<dbReference type="STRING" id="504800.SAMN04488085_103149"/>
<evidence type="ECO:0000256" key="3">
    <source>
        <dbReference type="ARBA" id="ARBA00022475"/>
    </source>
</evidence>
<keyword evidence="11" id="KW-1185">Reference proteome</keyword>
<keyword evidence="5 8" id="KW-1133">Transmembrane helix</keyword>
<dbReference type="GO" id="GO:0005886">
    <property type="term" value="C:plasma membrane"/>
    <property type="evidence" value="ECO:0007669"/>
    <property type="project" value="UniProtKB-SubCell"/>
</dbReference>
<comment type="similarity">
    <text evidence="2">Belongs to the CpsC/CapA family.</text>
</comment>
<evidence type="ECO:0000256" key="2">
    <source>
        <dbReference type="ARBA" id="ARBA00006683"/>
    </source>
</evidence>
<accession>A0A1I4BSA7</accession>
<protein>
    <submittedName>
        <fullName evidence="10">Chain length determinant protein</fullName>
    </submittedName>
</protein>
<evidence type="ECO:0000313" key="11">
    <source>
        <dbReference type="Proteomes" id="UP000199152"/>
    </source>
</evidence>
<keyword evidence="6 8" id="KW-0472">Membrane</keyword>
<evidence type="ECO:0000256" key="6">
    <source>
        <dbReference type="ARBA" id="ARBA00023136"/>
    </source>
</evidence>
<dbReference type="PANTHER" id="PTHR32309">
    <property type="entry name" value="TYROSINE-PROTEIN KINASE"/>
    <property type="match status" value="1"/>
</dbReference>
<organism evidence="10 11">
    <name type="scientific">Geodermatophilus ruber</name>
    <dbReference type="NCBI Taxonomy" id="504800"/>
    <lineage>
        <taxon>Bacteria</taxon>
        <taxon>Bacillati</taxon>
        <taxon>Actinomycetota</taxon>
        <taxon>Actinomycetes</taxon>
        <taxon>Geodermatophilales</taxon>
        <taxon>Geodermatophilaceae</taxon>
        <taxon>Geodermatophilus</taxon>
    </lineage>
</organism>
<evidence type="ECO:0000256" key="7">
    <source>
        <dbReference type="SAM" id="MobiDB-lite"/>
    </source>
</evidence>
<evidence type="ECO:0000256" key="8">
    <source>
        <dbReference type="SAM" id="Phobius"/>
    </source>
</evidence>
<dbReference type="EMBL" id="FOSW01000003">
    <property type="protein sequence ID" value="SFK70889.1"/>
    <property type="molecule type" value="Genomic_DNA"/>
</dbReference>
<dbReference type="InterPro" id="IPR003856">
    <property type="entry name" value="LPS_length_determ_N"/>
</dbReference>
<evidence type="ECO:0000313" key="10">
    <source>
        <dbReference type="EMBL" id="SFK70889.1"/>
    </source>
</evidence>
<feature type="transmembrane region" description="Helical" evidence="8">
    <location>
        <begin position="43"/>
        <end position="65"/>
    </location>
</feature>
<dbReference type="InParanoid" id="A0A1I4BSA7"/>
<evidence type="ECO:0000256" key="5">
    <source>
        <dbReference type="ARBA" id="ARBA00022989"/>
    </source>
</evidence>
<keyword evidence="4 8" id="KW-0812">Transmembrane</keyword>
<feature type="region of interest" description="Disordered" evidence="7">
    <location>
        <begin position="1"/>
        <end position="26"/>
    </location>
</feature>
<name>A0A1I4BSA7_9ACTN</name>
<dbReference type="Pfam" id="PF02706">
    <property type="entry name" value="Wzz"/>
    <property type="match status" value="1"/>
</dbReference>
<feature type="transmembrane region" description="Helical" evidence="8">
    <location>
        <begin position="284"/>
        <end position="305"/>
    </location>
</feature>
<comment type="subcellular location">
    <subcellularLocation>
        <location evidence="1">Cell membrane</location>
        <topology evidence="1">Multi-pass membrane protein</topology>
    </subcellularLocation>
</comment>
<dbReference type="RefSeq" id="WP_091322245.1">
    <property type="nucleotide sequence ID" value="NZ_FOSW01000003.1"/>
</dbReference>
<feature type="compositionally biased region" description="Polar residues" evidence="7">
    <location>
        <begin position="1"/>
        <end position="15"/>
    </location>
</feature>
<evidence type="ECO:0000259" key="9">
    <source>
        <dbReference type="Pfam" id="PF02706"/>
    </source>
</evidence>
<proteinExistence type="inferred from homology"/>
<dbReference type="GO" id="GO:0004713">
    <property type="term" value="F:protein tyrosine kinase activity"/>
    <property type="evidence" value="ECO:0007669"/>
    <property type="project" value="TreeGrafter"/>
</dbReference>
<evidence type="ECO:0000256" key="4">
    <source>
        <dbReference type="ARBA" id="ARBA00022692"/>
    </source>
</evidence>
<evidence type="ECO:0000256" key="1">
    <source>
        <dbReference type="ARBA" id="ARBA00004651"/>
    </source>
</evidence>
<feature type="domain" description="Polysaccharide chain length determinant N-terminal" evidence="9">
    <location>
        <begin position="33"/>
        <end position="82"/>
    </location>
</feature>
<keyword evidence="3" id="KW-1003">Cell membrane</keyword>
<dbReference type="AlphaFoldDB" id="A0A1I4BSA7"/>
<sequence length="308" mass="32993">MLETAADQTSRTSPARSDGVRSGSWSYDEGPGLREYLATLRRYWWLALLTFLAVLAASIASLYVIDPVYRAEAEILVRTEDSRQLFPRTSGTSAGALIRSPGAELVYVESDAFQQRAVEAAGDEAQVEVRGAADSSALVLVAEAGDPAAAQEAAQTWAETYVAARHESDVAETTALRDLLIGDRDALQTRQQEILQPVAALDEAVAVEADPVELSRLLNQRLAIQRTLAPELDPVETELRRVNTQISSLDVDLRVLEDPQALAYVSSAAEVPEERANGSMTQSVLVGVLAGLVLAGGAVAGARALRRP</sequence>